<comment type="caution">
    <text evidence="1">The sequence shown here is derived from an EMBL/GenBank/DDBJ whole genome shotgun (WGS) entry which is preliminary data.</text>
</comment>
<organism evidence="1 2">
    <name type="scientific">Cervus elaphus hippelaphus</name>
    <name type="common">European red deer</name>
    <dbReference type="NCBI Taxonomy" id="46360"/>
    <lineage>
        <taxon>Eukaryota</taxon>
        <taxon>Metazoa</taxon>
        <taxon>Chordata</taxon>
        <taxon>Craniata</taxon>
        <taxon>Vertebrata</taxon>
        <taxon>Euteleostomi</taxon>
        <taxon>Mammalia</taxon>
        <taxon>Eutheria</taxon>
        <taxon>Laurasiatheria</taxon>
        <taxon>Artiodactyla</taxon>
        <taxon>Ruminantia</taxon>
        <taxon>Pecora</taxon>
        <taxon>Cervidae</taxon>
        <taxon>Cervinae</taxon>
        <taxon>Cervus</taxon>
    </lineage>
</organism>
<dbReference type="OrthoDB" id="4092844at2759"/>
<evidence type="ECO:0000313" key="1">
    <source>
        <dbReference type="EMBL" id="OWJ99789.1"/>
    </source>
</evidence>
<name>A0A212C1B5_CEREH</name>
<reference evidence="1 2" key="1">
    <citation type="journal article" date="2018" name="Mol. Genet. Genomics">
        <title>The red deer Cervus elaphus genome CerEla1.0: sequencing, annotating, genes, and chromosomes.</title>
        <authorList>
            <person name="Bana N.A."/>
            <person name="Nyiri A."/>
            <person name="Nagy J."/>
            <person name="Frank K."/>
            <person name="Nagy T."/>
            <person name="Steger V."/>
            <person name="Schiller M."/>
            <person name="Lakatos P."/>
            <person name="Sugar L."/>
            <person name="Horn P."/>
            <person name="Barta E."/>
            <person name="Orosz L."/>
        </authorList>
    </citation>
    <scope>NUCLEOTIDE SEQUENCE [LARGE SCALE GENOMIC DNA]</scope>
    <source>
        <strain evidence="1">Hungarian</strain>
    </source>
</reference>
<protein>
    <submittedName>
        <fullName evidence="1">Uncharacterized protein</fullName>
    </submittedName>
</protein>
<proteinExistence type="predicted"/>
<evidence type="ECO:0000313" key="2">
    <source>
        <dbReference type="Proteomes" id="UP000242450"/>
    </source>
</evidence>
<gene>
    <name evidence="1" type="ORF">Celaphus_00016048</name>
</gene>
<keyword evidence="2" id="KW-1185">Reference proteome</keyword>
<dbReference type="Proteomes" id="UP000242450">
    <property type="component" value="Chromosome 33"/>
</dbReference>
<sequence length="105" mass="12080">MKPSDKISELIHQSLTWDGHHCIIIVTHLKQNTHHYKPYPHHSVTSSRHPATIRICTQKSSYSRNNKNKHVMLPTLLATVALRSLHFCIQLKYSTSLTIFPSVNN</sequence>
<accession>A0A212C1B5</accession>
<feature type="non-terminal residue" evidence="1">
    <location>
        <position position="105"/>
    </location>
</feature>
<dbReference type="EMBL" id="MKHE01000033">
    <property type="protein sequence ID" value="OWJ99789.1"/>
    <property type="molecule type" value="Genomic_DNA"/>
</dbReference>
<dbReference type="AlphaFoldDB" id="A0A212C1B5"/>